<dbReference type="EMBL" id="KB822711">
    <property type="protein sequence ID" value="ETN46759.1"/>
    <property type="molecule type" value="Genomic_DNA"/>
</dbReference>
<dbReference type="AlphaFoldDB" id="W2SFT1"/>
<protein>
    <submittedName>
        <fullName evidence="2">Uncharacterized protein</fullName>
    </submittedName>
</protein>
<dbReference type="InParanoid" id="W2SFT1"/>
<dbReference type="RefSeq" id="XP_008711471.1">
    <property type="nucleotide sequence ID" value="XM_008713249.1"/>
</dbReference>
<keyword evidence="3" id="KW-1185">Reference proteome</keyword>
<proteinExistence type="predicted"/>
<dbReference type="Proteomes" id="UP000030752">
    <property type="component" value="Unassembled WGS sequence"/>
</dbReference>
<evidence type="ECO:0000313" key="3">
    <source>
        <dbReference type="Proteomes" id="UP000030752"/>
    </source>
</evidence>
<gene>
    <name evidence="2" type="ORF">HMPREF1541_00948</name>
</gene>
<dbReference type="HOGENOM" id="CLU_1089978_0_0_1"/>
<reference evidence="2 3" key="1">
    <citation type="submission" date="2013-03" db="EMBL/GenBank/DDBJ databases">
        <title>The Genome Sequence of Phialophora europaea CBS 101466.</title>
        <authorList>
            <consortium name="The Broad Institute Genomics Platform"/>
            <person name="Cuomo C."/>
            <person name="de Hoog S."/>
            <person name="Gorbushina A."/>
            <person name="Walker B."/>
            <person name="Young S.K."/>
            <person name="Zeng Q."/>
            <person name="Gargeya S."/>
            <person name="Fitzgerald M."/>
            <person name="Haas B."/>
            <person name="Abouelleil A."/>
            <person name="Allen A.W."/>
            <person name="Alvarado L."/>
            <person name="Arachchi H.M."/>
            <person name="Berlin A.M."/>
            <person name="Chapman S.B."/>
            <person name="Gainer-Dewar J."/>
            <person name="Goldberg J."/>
            <person name="Griggs A."/>
            <person name="Gujja S."/>
            <person name="Hansen M."/>
            <person name="Howarth C."/>
            <person name="Imamovic A."/>
            <person name="Ireland A."/>
            <person name="Larimer J."/>
            <person name="McCowan C."/>
            <person name="Murphy C."/>
            <person name="Pearson M."/>
            <person name="Poon T.W."/>
            <person name="Priest M."/>
            <person name="Roberts A."/>
            <person name="Saif S."/>
            <person name="Shea T."/>
            <person name="Sisk P."/>
            <person name="Sykes S."/>
            <person name="Wortman J."/>
            <person name="Nusbaum C."/>
            <person name="Birren B."/>
        </authorList>
    </citation>
    <scope>NUCLEOTIDE SEQUENCE [LARGE SCALE GENOMIC DNA]</scope>
    <source>
        <strain evidence="2 3">CBS 101466</strain>
    </source>
</reference>
<dbReference type="VEuPathDB" id="FungiDB:HMPREF1541_00948"/>
<name>W2SFT1_CYPE1</name>
<evidence type="ECO:0000313" key="2">
    <source>
        <dbReference type="EMBL" id="ETN46759.1"/>
    </source>
</evidence>
<evidence type="ECO:0000256" key="1">
    <source>
        <dbReference type="SAM" id="MobiDB-lite"/>
    </source>
</evidence>
<feature type="region of interest" description="Disordered" evidence="1">
    <location>
        <begin position="234"/>
        <end position="255"/>
    </location>
</feature>
<feature type="compositionally biased region" description="Low complexity" evidence="1">
    <location>
        <begin position="246"/>
        <end position="255"/>
    </location>
</feature>
<dbReference type="GeneID" id="19968287"/>
<sequence>MSPTSVRSACDRLLSGIFASIKVLSYESVPVTDYLRQKDIESFKDGLAALSPVLIRLREKDHFFPTKPKRLLVAILDECDVICKQSQKLLDREHGTFALTAATNPKSTWACATRDQAFLLRHQLTQHRGTLEIALAVANTVSAASTARHLPAKMYAEDLERNLFSMKPSLQTVLGVRVPAPDPESTVPRAILKYRNEVIMPRDIGITSPSRALLIFLDDLLAFAAGVVEATELPDSSPAHHRENNSLHSLSSRSS</sequence>
<organism evidence="2 3">
    <name type="scientific">Cyphellophora europaea (strain CBS 101466)</name>
    <name type="common">Phialophora europaea</name>
    <dbReference type="NCBI Taxonomy" id="1220924"/>
    <lineage>
        <taxon>Eukaryota</taxon>
        <taxon>Fungi</taxon>
        <taxon>Dikarya</taxon>
        <taxon>Ascomycota</taxon>
        <taxon>Pezizomycotina</taxon>
        <taxon>Eurotiomycetes</taxon>
        <taxon>Chaetothyriomycetidae</taxon>
        <taxon>Chaetothyriales</taxon>
        <taxon>Cyphellophoraceae</taxon>
        <taxon>Cyphellophora</taxon>
    </lineage>
</organism>
<accession>W2SFT1</accession>